<reference evidence="2" key="1">
    <citation type="submission" date="2019-07" db="EMBL/GenBank/DDBJ databases">
        <title>Genomic Encyclopedia of Type Strains, Phase IV (KMG-IV): sequencing the most valuable type-strain genomes for metagenomic binning, comparative biology and taxonomic classification.</title>
        <authorList>
            <person name="Goeker M."/>
        </authorList>
    </citation>
    <scope>NUCLEOTIDE SEQUENCE</scope>
    <source>
        <strain evidence="2">DSM 44596</strain>
    </source>
</reference>
<keyword evidence="1" id="KW-1133">Transmembrane helix</keyword>
<feature type="transmembrane region" description="Helical" evidence="1">
    <location>
        <begin position="151"/>
        <end position="169"/>
    </location>
</feature>
<feature type="transmembrane region" description="Helical" evidence="1">
    <location>
        <begin position="222"/>
        <end position="250"/>
    </location>
</feature>
<feature type="transmembrane region" description="Helical" evidence="1">
    <location>
        <begin position="330"/>
        <end position="352"/>
    </location>
</feature>
<feature type="transmembrane region" description="Helical" evidence="1">
    <location>
        <begin position="359"/>
        <end position="380"/>
    </location>
</feature>
<sequence length="480" mass="53246">MPLTSEIASPITGNAQNAYGRSSNRLAARAPRVGFMRTDRKTSASILTLVVGLCGLAMTLGYFNKARCAGAPFAPDGRSLAFDVDKNVRVCYSDIQLLWLGRGIDQHLFPFVTGGITPEGFLYGGTVEYPVLSGILMWLGGIGSHNDAEFLLHSALILAPFGLLTAWMLGRMSGAYALIWSATPPLVLYAFHNWELPVVATSVGAIFVMTFERIPFRTRAILASIILAIGFCLKLYPGIFVLPLLAYVLTRGRDGKKYDVRGALMTAGAAVATVVLVNLPFALISYDGWRASFSFQEKRSADITTNSLWFWGLRPFYGFGVRELNADYDALVSILSPLMILLSFALAMYLGWRRFVRDGYFPWIAVSAAMLCGFILLHKVNSPQYTLWLLPFLVLFQIRWFWIAAYLVADAALGIGIFRYFYQLDMNLDPSKYEAVVQASVWGHVVLLAVFFFLFLRVPLRYPLAGTAVEKTPPIPELSR</sequence>
<accession>A0A652YRZ5</accession>
<dbReference type="EMBL" id="VNIQ01000003">
    <property type="protein sequence ID" value="TYQ05229.1"/>
    <property type="molecule type" value="Genomic_DNA"/>
</dbReference>
<keyword evidence="1" id="KW-0472">Membrane</keyword>
<feature type="transmembrane region" description="Helical" evidence="1">
    <location>
        <begin position="120"/>
        <end position="139"/>
    </location>
</feature>
<gene>
    <name evidence="2" type="ORF">FNL38_103580</name>
</gene>
<dbReference type="InterPro" id="IPR016570">
    <property type="entry name" value="UCP010361"/>
</dbReference>
<feature type="transmembrane region" description="Helical" evidence="1">
    <location>
        <begin position="433"/>
        <end position="456"/>
    </location>
</feature>
<proteinExistence type="predicted"/>
<protein>
    <recommendedName>
        <fullName evidence="3">Mannosyltransferase PIG-M</fullName>
    </recommendedName>
</protein>
<evidence type="ECO:0000256" key="1">
    <source>
        <dbReference type="SAM" id="Phobius"/>
    </source>
</evidence>
<name>A0A652YRZ5_NOCGL</name>
<feature type="transmembrane region" description="Helical" evidence="1">
    <location>
        <begin position="262"/>
        <end position="286"/>
    </location>
</feature>
<feature type="transmembrane region" description="Helical" evidence="1">
    <location>
        <begin position="44"/>
        <end position="63"/>
    </location>
</feature>
<evidence type="ECO:0008006" key="3">
    <source>
        <dbReference type="Google" id="ProtNLM"/>
    </source>
</evidence>
<comment type="caution">
    <text evidence="2">The sequence shown here is derived from an EMBL/GenBank/DDBJ whole genome shotgun (WGS) entry which is preliminary data.</text>
</comment>
<evidence type="ECO:0000313" key="2">
    <source>
        <dbReference type="EMBL" id="TYQ05229.1"/>
    </source>
</evidence>
<organism evidence="2">
    <name type="scientific">Nocardia globerula</name>
    <dbReference type="NCBI Taxonomy" id="1818"/>
    <lineage>
        <taxon>Bacteria</taxon>
        <taxon>Bacillati</taxon>
        <taxon>Actinomycetota</taxon>
        <taxon>Actinomycetes</taxon>
        <taxon>Mycobacteriales</taxon>
        <taxon>Nocardiaceae</taxon>
        <taxon>Nocardia</taxon>
    </lineage>
</organism>
<feature type="transmembrane region" description="Helical" evidence="1">
    <location>
        <begin position="400"/>
        <end position="421"/>
    </location>
</feature>
<dbReference type="PIRSF" id="PIRSF010361">
    <property type="entry name" value="UCP010361"/>
    <property type="match status" value="1"/>
</dbReference>
<keyword evidence="1" id="KW-0812">Transmembrane</keyword>
<dbReference type="AlphaFoldDB" id="A0A652YRZ5"/>